<proteinExistence type="predicted"/>
<dbReference type="Pfam" id="PF13439">
    <property type="entry name" value="Glyco_transf_4"/>
    <property type="match status" value="1"/>
</dbReference>
<reference evidence="4" key="1">
    <citation type="submission" date="2021-04" db="EMBL/GenBank/DDBJ databases">
        <title>Microbacterium tenobrionis sp. nov. and Microbacterium allomyrinae sp. nov., isolated from larvae of Tenobrio molitor and Allomyrina dichotoma, respectively.</title>
        <authorList>
            <person name="Lee S.D."/>
        </authorList>
    </citation>
    <scope>NUCLEOTIDE SEQUENCE</scope>
    <source>
        <strain evidence="4">YMB-B2</strain>
    </source>
</reference>
<dbReference type="Gene3D" id="3.40.50.2000">
    <property type="entry name" value="Glycogen Phosphorylase B"/>
    <property type="match status" value="2"/>
</dbReference>
<protein>
    <submittedName>
        <fullName evidence="4">Glycosyltransferase</fullName>
    </submittedName>
</protein>
<keyword evidence="5" id="KW-1185">Reference proteome</keyword>
<dbReference type="EMBL" id="JAGTTM010000001">
    <property type="protein sequence ID" value="MCC2028630.1"/>
    <property type="molecule type" value="Genomic_DNA"/>
</dbReference>
<comment type="caution">
    <text evidence="4">The sequence shown here is derived from an EMBL/GenBank/DDBJ whole genome shotgun (WGS) entry which is preliminary data.</text>
</comment>
<keyword evidence="2" id="KW-0808">Transferase</keyword>
<gene>
    <name evidence="4" type="ORF">KEC56_03670</name>
</gene>
<dbReference type="InterPro" id="IPR028098">
    <property type="entry name" value="Glyco_trans_4-like_N"/>
</dbReference>
<feature type="domain" description="Glycosyltransferase subfamily 4-like N-terminal" evidence="3">
    <location>
        <begin position="13"/>
        <end position="106"/>
    </location>
</feature>
<dbReference type="GO" id="GO:0016757">
    <property type="term" value="F:glycosyltransferase activity"/>
    <property type="evidence" value="ECO:0007669"/>
    <property type="project" value="UniProtKB-KW"/>
</dbReference>
<dbReference type="SUPFAM" id="SSF53756">
    <property type="entry name" value="UDP-Glycosyltransferase/glycogen phosphorylase"/>
    <property type="match status" value="1"/>
</dbReference>
<organism evidence="4 5">
    <name type="scientific">Microbacterium tenebrionis</name>
    <dbReference type="NCBI Taxonomy" id="2830665"/>
    <lineage>
        <taxon>Bacteria</taxon>
        <taxon>Bacillati</taxon>
        <taxon>Actinomycetota</taxon>
        <taxon>Actinomycetes</taxon>
        <taxon>Micrococcales</taxon>
        <taxon>Microbacteriaceae</taxon>
        <taxon>Microbacterium</taxon>
    </lineage>
</organism>
<name>A0A9X1LMX3_9MICO</name>
<accession>A0A9X1LMX3</accession>
<sequence>MPDAPPEQWWPPVAMTGQWLSENAAEYDLLHVHFGLESFTPDELRAGLDAARLAGRPVVFTVHDLDNPQIVDQEPYRELLNVIVPAADHLITLTPSAAAEIERRWRRASTVLAHPTLLEQTAADSRVSRAGTVRVGIALRDLRPNIDAEGAVRAAARAAGLLEAAGQAVEIEVLMNDRVRDDRAAERVIDAADGHAAVRMRRTPYLSDAEIEEWLRGLDLFVLPYRHGTHSGWVELCYDLGVPVAGTDVGHIRSQHPSEFCVIDLDDPRTLAAAVTWVHRSPASSSPRATHLANRRAERQQQRRAIRAAHARLYSDAVAGVRTHAAAGIQA</sequence>
<dbReference type="AlphaFoldDB" id="A0A9X1LMX3"/>
<evidence type="ECO:0000256" key="1">
    <source>
        <dbReference type="ARBA" id="ARBA00022676"/>
    </source>
</evidence>
<dbReference type="Proteomes" id="UP001139289">
    <property type="component" value="Unassembled WGS sequence"/>
</dbReference>
<keyword evidence="1" id="KW-0328">Glycosyltransferase</keyword>
<evidence type="ECO:0000313" key="4">
    <source>
        <dbReference type="EMBL" id="MCC2028630.1"/>
    </source>
</evidence>
<evidence type="ECO:0000259" key="3">
    <source>
        <dbReference type="Pfam" id="PF13439"/>
    </source>
</evidence>
<evidence type="ECO:0000313" key="5">
    <source>
        <dbReference type="Proteomes" id="UP001139289"/>
    </source>
</evidence>
<evidence type="ECO:0000256" key="2">
    <source>
        <dbReference type="ARBA" id="ARBA00022679"/>
    </source>
</evidence>